<evidence type="ECO:0000313" key="2">
    <source>
        <dbReference type="Proteomes" id="UP000798662"/>
    </source>
</evidence>
<accession>A0ACC3CBN5</accession>
<sequence>MHAQADGGEAKPADTAGNGVANGDAAANGGGGGGSGGGSASRGSPPPAPRLCVRGVCGAGDASMAAVAAGAPTRWSESDKCESMSISTDGLVATYNGIGQADKDASAVRADAPVPTAGVAFFYYEMFIESAGTSGFIGIGLSARDVLLTRLPGWESRSWAYHADDGHAFAGSGVGDHYGPTYTTGDTIGCLWDLTDGTVTFTKNGKSLGEAFKNVTGELYPTVGMRTKGEVAVANFGASEPAWLARTARSAAENSGDDELKSLPFDRTTPGSRRYIFDIEGYVARKRSEKLAAAAATELPKPLEAVSGVVLQYLVHAGAPRAAAAFAAATDRRALLDSEMAARAEREKAYAAVCEGRIDDAMATVAARHPTLLPGSPRLTVRLLCAKFVELVRQGRLEEALAFAHISLAPYRDGGAPLGGGFLDLGGKPGTLSAAAAAAAAAASTAASTAAAASPNTAAFEPLARARSGANGGSSDGGAHIGLADMLLAPGGLSSAGVPPPLAVQPATSAAGTTDAGAGGARAARPPASRDAAAATAAAGTGRRSTAVAVYVPPAVAPLEVALPAPFYPVPLGDAPIGMVLGGAGAAVAQAHAREASAKAAAAAATASAAAAEAAAASARADAVASAAGACADLEAALSLLAYDDPAGSPAAAVLCDAHRAAVAAELRDALLAAQARSSASALERLVAHAAVMLKVQASSAVGTLSLVSADDFMPSVGGGCGRGGGGGGGAPGRGRSRKSSGKAPAAWPAGAADL</sequence>
<evidence type="ECO:0000313" key="1">
    <source>
        <dbReference type="EMBL" id="KAK1867186.1"/>
    </source>
</evidence>
<dbReference type="EMBL" id="CM020620">
    <property type="protein sequence ID" value="KAK1867186.1"/>
    <property type="molecule type" value="Genomic_DNA"/>
</dbReference>
<gene>
    <name evidence="1" type="ORF">I4F81_009693</name>
</gene>
<organism evidence="1 2">
    <name type="scientific">Pyropia yezoensis</name>
    <name type="common">Susabi-nori</name>
    <name type="synonym">Porphyra yezoensis</name>
    <dbReference type="NCBI Taxonomy" id="2788"/>
    <lineage>
        <taxon>Eukaryota</taxon>
        <taxon>Rhodophyta</taxon>
        <taxon>Bangiophyceae</taxon>
        <taxon>Bangiales</taxon>
        <taxon>Bangiaceae</taxon>
        <taxon>Pyropia</taxon>
    </lineage>
</organism>
<name>A0ACC3CBN5_PYRYE</name>
<comment type="caution">
    <text evidence="1">The sequence shown here is derived from an EMBL/GenBank/DDBJ whole genome shotgun (WGS) entry which is preliminary data.</text>
</comment>
<dbReference type="Proteomes" id="UP000798662">
    <property type="component" value="Chromosome 3"/>
</dbReference>
<reference evidence="1" key="1">
    <citation type="submission" date="2019-11" db="EMBL/GenBank/DDBJ databases">
        <title>Nori genome reveals adaptations in red seaweeds to the harsh intertidal environment.</title>
        <authorList>
            <person name="Wang D."/>
            <person name="Mao Y."/>
        </authorList>
    </citation>
    <scope>NUCLEOTIDE SEQUENCE</scope>
    <source>
        <tissue evidence="1">Gametophyte</tissue>
    </source>
</reference>
<protein>
    <submittedName>
        <fullName evidence="1">Uncharacterized protein</fullName>
    </submittedName>
</protein>
<keyword evidence="2" id="KW-1185">Reference proteome</keyword>
<proteinExistence type="predicted"/>